<evidence type="ECO:0000256" key="13">
    <source>
        <dbReference type="SAM" id="MobiDB-lite"/>
    </source>
</evidence>
<dbReference type="GO" id="GO:0005794">
    <property type="term" value="C:Golgi apparatus"/>
    <property type="evidence" value="ECO:0007669"/>
    <property type="project" value="TreeGrafter"/>
</dbReference>
<dbReference type="PANTHER" id="PTHR13174:SF3">
    <property type="entry name" value="D-GLUCURONYL C5-EPIMERASE"/>
    <property type="match status" value="1"/>
</dbReference>
<keyword evidence="8" id="KW-0735">Signal-anchor</keyword>
<dbReference type="GO" id="GO:0047464">
    <property type="term" value="F:heparosan-N-sulfate-glucuronate 5-epimerase activity"/>
    <property type="evidence" value="ECO:0007669"/>
    <property type="project" value="UniProtKB-EC"/>
</dbReference>
<comment type="similarity">
    <text evidence="5">Belongs to the D-glucuronyl C5-epimerase family.</text>
</comment>
<evidence type="ECO:0000256" key="5">
    <source>
        <dbReference type="ARBA" id="ARBA00005584"/>
    </source>
</evidence>
<feature type="domain" description="D-glucuronyl C5-epimerase C-terminal" evidence="15">
    <location>
        <begin position="409"/>
        <end position="598"/>
    </location>
</feature>
<keyword evidence="7 14" id="KW-0812">Transmembrane</keyword>
<keyword evidence="11" id="KW-0413">Isomerase</keyword>
<evidence type="ECO:0000256" key="2">
    <source>
        <dbReference type="ARBA" id="ARBA00004606"/>
    </source>
</evidence>
<comment type="caution">
    <text evidence="17">The sequence shown here is derived from an EMBL/GenBank/DDBJ whole genome shotgun (WGS) entry which is preliminary data.</text>
</comment>
<dbReference type="EC" id="5.1.3.17" evidence="6"/>
<evidence type="ECO:0000313" key="17">
    <source>
        <dbReference type="EMBL" id="KAJ7379631.1"/>
    </source>
</evidence>
<evidence type="ECO:0000256" key="8">
    <source>
        <dbReference type="ARBA" id="ARBA00022968"/>
    </source>
</evidence>
<organism evidence="17 18">
    <name type="scientific">Desmophyllum pertusum</name>
    <dbReference type="NCBI Taxonomy" id="174260"/>
    <lineage>
        <taxon>Eukaryota</taxon>
        <taxon>Metazoa</taxon>
        <taxon>Cnidaria</taxon>
        <taxon>Anthozoa</taxon>
        <taxon>Hexacorallia</taxon>
        <taxon>Scleractinia</taxon>
        <taxon>Caryophylliina</taxon>
        <taxon>Caryophylliidae</taxon>
        <taxon>Desmophyllum</taxon>
    </lineage>
</organism>
<feature type="transmembrane region" description="Helical" evidence="14">
    <location>
        <begin position="12"/>
        <end position="31"/>
    </location>
</feature>
<keyword evidence="9 14" id="KW-1133">Transmembrane helix</keyword>
<dbReference type="Pfam" id="PF06662">
    <property type="entry name" value="C5-epim_C"/>
    <property type="match status" value="1"/>
</dbReference>
<dbReference type="AlphaFoldDB" id="A0A9X0CXX4"/>
<comment type="catalytic activity">
    <reaction evidence="1">
        <text>[heparosan-N-sulfate](n) = [heparan-N-sulfate](n)</text>
        <dbReference type="Rhea" id="RHEA:20197"/>
        <dbReference type="Rhea" id="RHEA-COMP:9556"/>
        <dbReference type="Rhea" id="RHEA-COMP:9557"/>
        <dbReference type="ChEBI" id="CHEBI:58041"/>
        <dbReference type="ChEBI" id="CHEBI:58287"/>
        <dbReference type="EC" id="5.1.3.17"/>
    </reaction>
</comment>
<protein>
    <recommendedName>
        <fullName evidence="6">heparosan-N-sulfate-glucuronate 5-epimerase</fullName>
        <ecNumber evidence="6">5.1.3.17</ecNumber>
    </recommendedName>
</protein>
<evidence type="ECO:0000256" key="6">
    <source>
        <dbReference type="ARBA" id="ARBA00012087"/>
    </source>
</evidence>
<evidence type="ECO:0000256" key="7">
    <source>
        <dbReference type="ARBA" id="ARBA00022692"/>
    </source>
</evidence>
<feature type="region of interest" description="Disordered" evidence="13">
    <location>
        <begin position="64"/>
        <end position="84"/>
    </location>
</feature>
<dbReference type="GO" id="GO:0015012">
    <property type="term" value="P:heparan sulfate proteoglycan biosynthetic process"/>
    <property type="evidence" value="ECO:0007669"/>
    <property type="project" value="InterPro"/>
</dbReference>
<dbReference type="Pfam" id="PF21174">
    <property type="entry name" value="Glce_b_sandwich"/>
    <property type="match status" value="1"/>
</dbReference>
<name>A0A9X0CXX4_9CNID</name>
<evidence type="ECO:0000256" key="3">
    <source>
        <dbReference type="ARBA" id="ARBA00004841"/>
    </source>
</evidence>
<evidence type="ECO:0000256" key="9">
    <source>
        <dbReference type="ARBA" id="ARBA00022989"/>
    </source>
</evidence>
<reference evidence="17" key="1">
    <citation type="submission" date="2023-01" db="EMBL/GenBank/DDBJ databases">
        <title>Genome assembly of the deep-sea coral Lophelia pertusa.</title>
        <authorList>
            <person name="Herrera S."/>
            <person name="Cordes E."/>
        </authorList>
    </citation>
    <scope>NUCLEOTIDE SEQUENCE</scope>
    <source>
        <strain evidence="17">USNM1676648</strain>
        <tissue evidence="17">Polyp</tissue>
    </source>
</reference>
<evidence type="ECO:0000313" key="18">
    <source>
        <dbReference type="Proteomes" id="UP001163046"/>
    </source>
</evidence>
<dbReference type="InterPro" id="IPR059154">
    <property type="entry name" value="Glce_b_sandwich"/>
</dbReference>
<dbReference type="PANTHER" id="PTHR13174">
    <property type="entry name" value="D-GLUCURONYL C5-EPIMERASE"/>
    <property type="match status" value="1"/>
</dbReference>
<evidence type="ECO:0000256" key="10">
    <source>
        <dbReference type="ARBA" id="ARBA00023136"/>
    </source>
</evidence>
<evidence type="ECO:0000259" key="16">
    <source>
        <dbReference type="Pfam" id="PF21174"/>
    </source>
</evidence>
<evidence type="ECO:0000259" key="15">
    <source>
        <dbReference type="Pfam" id="PF06662"/>
    </source>
</evidence>
<proteinExistence type="inferred from homology"/>
<evidence type="ECO:0000256" key="1">
    <source>
        <dbReference type="ARBA" id="ARBA00000434"/>
    </source>
</evidence>
<dbReference type="OrthoDB" id="5914444at2759"/>
<evidence type="ECO:0000256" key="4">
    <source>
        <dbReference type="ARBA" id="ARBA00005093"/>
    </source>
</evidence>
<comment type="subcellular location">
    <subcellularLocation>
        <location evidence="12">Endomembrane system</location>
        <topology evidence="12">Single-pass membrane protein</topology>
    </subcellularLocation>
    <subcellularLocation>
        <location evidence="2">Membrane</location>
        <topology evidence="2">Single-pass type II membrane protein</topology>
    </subcellularLocation>
</comment>
<accession>A0A9X0CXX4</accession>
<evidence type="ECO:0000256" key="14">
    <source>
        <dbReference type="SAM" id="Phobius"/>
    </source>
</evidence>
<evidence type="ECO:0000256" key="11">
    <source>
        <dbReference type="ARBA" id="ARBA00023235"/>
    </source>
</evidence>
<keyword evidence="10 14" id="KW-0472">Membrane</keyword>
<comment type="pathway">
    <text evidence="4">Glycan metabolism; heparan sulfate biosynthesis.</text>
</comment>
<dbReference type="Proteomes" id="UP001163046">
    <property type="component" value="Unassembled WGS sequence"/>
</dbReference>
<keyword evidence="18" id="KW-1185">Reference proteome</keyword>
<dbReference type="InterPro" id="IPR039721">
    <property type="entry name" value="C5-epimerase"/>
</dbReference>
<feature type="domain" description="D-glucuronyl C5-epimerase beta-sandwich" evidence="16">
    <location>
        <begin position="259"/>
        <end position="381"/>
    </location>
</feature>
<dbReference type="InterPro" id="IPR010598">
    <property type="entry name" value="C5-epim_C"/>
</dbReference>
<gene>
    <name evidence="17" type="ORF">OS493_014027</name>
</gene>
<comment type="pathway">
    <text evidence="3">Glycan metabolism; heparin biosynthesis.</text>
</comment>
<evidence type="ECO:0000256" key="12">
    <source>
        <dbReference type="ARBA" id="ARBA00037847"/>
    </source>
</evidence>
<sequence length="630" mass="71491">MRLGPFCLHKPSLKLFLACSFTFVITLYVFWNGCEVPSTFPTKKSEEIRGVPQTAADCSKVIAKTSNEEDEQSEKTELSLNKPADQNVCPNEERIDVVVNGEKNKLEGRLVGSEAYVPFSFVKGYFEIYGELQEVDGRTVLDWRHSYSEVHSAKADSAYETKAPFLWFETYHVEGRTRVKCISGIEEVPVSSQWNQKGHFYPIQIAQYGLSHYNMLQLDGDSEGKEKIFEDAETVSDVNWNWSAPKTAQIANVFDKERNSRVFQFSTTGLSGEGVSLSVDSATKDFIITFDLLLRGEVRVSIVVEIDNADFYTVHYTTNNDLVSSTDSEVFYGVGHWNGWRRIVRNLDTDMRKGFKLPEKKNMKRGKIALTEIQSITLRGRGSIDNISLAHSAHAHSFMAAAKWLLRHQNEQGNWPITVKRKVVDGVTLLPDWYSAMAQGQALSLLTRAYLYTKTPAYLRAALRATKLFKVKSKDKGVLTTFMNQYPWYEEYPTSPSLFVLNGFIYSLLGLYDLKLTAGPQHGTEAAELFDQGMRSLKAMLPLYDTGSGSFYDLRHVTMRIAPNLARWDYHTLHVSLLYFLASIDPDPILRTTAARWEGYTKERERNIIESVHHDANRDFIRSVSPAGVL</sequence>
<dbReference type="EMBL" id="MU826356">
    <property type="protein sequence ID" value="KAJ7379631.1"/>
    <property type="molecule type" value="Genomic_DNA"/>
</dbReference>